<name>A0A7J6R8J2_PEROL</name>
<dbReference type="SMART" id="SM00317">
    <property type="entry name" value="SET"/>
    <property type="match status" value="1"/>
</dbReference>
<dbReference type="Pfam" id="PF00856">
    <property type="entry name" value="SET"/>
    <property type="match status" value="1"/>
</dbReference>
<dbReference type="Gene3D" id="2.170.270.10">
    <property type="entry name" value="SET domain"/>
    <property type="match status" value="1"/>
</dbReference>
<dbReference type="AlphaFoldDB" id="A0A7J6R8J2"/>
<comment type="caution">
    <text evidence="2">The sequence shown here is derived from an EMBL/GenBank/DDBJ whole genome shotgun (WGS) entry which is preliminary data.</text>
</comment>
<dbReference type="InterPro" id="IPR046341">
    <property type="entry name" value="SET_dom_sf"/>
</dbReference>
<reference evidence="2 3" key="1">
    <citation type="submission" date="2020-04" db="EMBL/GenBank/DDBJ databases">
        <title>Perkinsus olseni comparative genomics.</title>
        <authorList>
            <person name="Bogema D.R."/>
        </authorList>
    </citation>
    <scope>NUCLEOTIDE SEQUENCE [LARGE SCALE GENOMIC DNA]</scope>
    <source>
        <strain evidence="2">ATCC PRA-205</strain>
    </source>
</reference>
<dbReference type="InterPro" id="IPR001214">
    <property type="entry name" value="SET_dom"/>
</dbReference>
<accession>A0A7J6R8J2</accession>
<evidence type="ECO:0000313" key="2">
    <source>
        <dbReference type="EMBL" id="KAF4717159.1"/>
    </source>
</evidence>
<protein>
    <recommendedName>
        <fullName evidence="1">SET domain-containing protein</fullName>
    </recommendedName>
</protein>
<evidence type="ECO:0000313" key="3">
    <source>
        <dbReference type="Proteomes" id="UP000574390"/>
    </source>
</evidence>
<dbReference type="Proteomes" id="UP000574390">
    <property type="component" value="Unassembled WGS sequence"/>
</dbReference>
<dbReference type="EMBL" id="JABANM010023875">
    <property type="protein sequence ID" value="KAF4717159.1"/>
    <property type="molecule type" value="Genomic_DNA"/>
</dbReference>
<evidence type="ECO:0000259" key="1">
    <source>
        <dbReference type="PROSITE" id="PS50280"/>
    </source>
</evidence>
<dbReference type="PROSITE" id="PS50280">
    <property type="entry name" value="SET"/>
    <property type="match status" value="1"/>
</dbReference>
<proteinExistence type="predicted"/>
<feature type="domain" description="SET" evidence="1">
    <location>
        <begin position="38"/>
        <end position="150"/>
    </location>
</feature>
<gene>
    <name evidence="2" type="ORF">FOZ62_001696</name>
</gene>
<sequence length="170" mass="19005">MYLQGCFPNSYLHASRCQVGHSSRPYCRCMDGLTWPREGLYAAASGLPQCGLGLFTSNRRSTGEEICSYHGRVLHGNPPKDADRTYLMRLAASVYIDAAEDLSAPGRYINDCRNSNHHNVRFDKRPQEGRAVVIATREINEGGELFADYGVLYWAGWRLAHPGQRPAKLS</sequence>
<dbReference type="SUPFAM" id="SSF82199">
    <property type="entry name" value="SET domain"/>
    <property type="match status" value="1"/>
</dbReference>
<organism evidence="2 3">
    <name type="scientific">Perkinsus olseni</name>
    <name type="common">Perkinsus atlanticus</name>
    <dbReference type="NCBI Taxonomy" id="32597"/>
    <lineage>
        <taxon>Eukaryota</taxon>
        <taxon>Sar</taxon>
        <taxon>Alveolata</taxon>
        <taxon>Perkinsozoa</taxon>
        <taxon>Perkinsea</taxon>
        <taxon>Perkinsida</taxon>
        <taxon>Perkinsidae</taxon>
        <taxon>Perkinsus</taxon>
    </lineage>
</organism>